<dbReference type="EMBL" id="GBRH01177663">
    <property type="protein sequence ID" value="JAE20233.1"/>
    <property type="molecule type" value="Transcribed_RNA"/>
</dbReference>
<sequence length="181" mass="19112">MEGERGEFREVFEATLLVPTLLPLELSALDWTFFSVEVGDALTAGFFVKSALVLSDVKDDFFSTEGIELTVGADTGLLFFAPSDSVGLAFFAIAEVPLSCCCLPALPVLLLLCTELAFTDEVDFVREDRDTPNSAEAPPSDRFLIDEAVPNANLPVGAAGHGFSGLASAGFEASDGVSIPL</sequence>
<dbReference type="AlphaFoldDB" id="A0A0A9GHS2"/>
<reference evidence="1" key="2">
    <citation type="journal article" date="2015" name="Data Brief">
        <title>Shoot transcriptome of the giant reed, Arundo donax.</title>
        <authorList>
            <person name="Barrero R.A."/>
            <person name="Guerrero F.D."/>
            <person name="Moolhuijzen P."/>
            <person name="Goolsby J.A."/>
            <person name="Tidwell J."/>
            <person name="Bellgard S.E."/>
            <person name="Bellgard M.I."/>
        </authorList>
    </citation>
    <scope>NUCLEOTIDE SEQUENCE</scope>
    <source>
        <tissue evidence="1">Shoot tissue taken approximately 20 cm above the soil surface</tissue>
    </source>
</reference>
<dbReference type="EMBL" id="GBRH01197565">
    <property type="protein sequence ID" value="JAE00331.1"/>
    <property type="molecule type" value="Transcribed_RNA"/>
</dbReference>
<evidence type="ECO:0000313" key="1">
    <source>
        <dbReference type="EMBL" id="JAE20233.1"/>
    </source>
</evidence>
<accession>A0A0A9GHS2</accession>
<protein>
    <submittedName>
        <fullName evidence="1">Uncharacterized protein</fullName>
    </submittedName>
</protein>
<organism evidence="1">
    <name type="scientific">Arundo donax</name>
    <name type="common">Giant reed</name>
    <name type="synonym">Donax arundinaceus</name>
    <dbReference type="NCBI Taxonomy" id="35708"/>
    <lineage>
        <taxon>Eukaryota</taxon>
        <taxon>Viridiplantae</taxon>
        <taxon>Streptophyta</taxon>
        <taxon>Embryophyta</taxon>
        <taxon>Tracheophyta</taxon>
        <taxon>Spermatophyta</taxon>
        <taxon>Magnoliopsida</taxon>
        <taxon>Liliopsida</taxon>
        <taxon>Poales</taxon>
        <taxon>Poaceae</taxon>
        <taxon>PACMAD clade</taxon>
        <taxon>Arundinoideae</taxon>
        <taxon>Arundineae</taxon>
        <taxon>Arundo</taxon>
    </lineage>
</organism>
<proteinExistence type="predicted"/>
<reference evidence="1" key="1">
    <citation type="submission" date="2014-09" db="EMBL/GenBank/DDBJ databases">
        <authorList>
            <person name="Magalhaes I.L.F."/>
            <person name="Oliveira U."/>
            <person name="Santos F.R."/>
            <person name="Vidigal T.H.D.A."/>
            <person name="Brescovit A.D."/>
            <person name="Santos A.J."/>
        </authorList>
    </citation>
    <scope>NUCLEOTIDE SEQUENCE</scope>
    <source>
        <tissue evidence="1">Shoot tissue taken approximately 20 cm above the soil surface</tissue>
    </source>
</reference>
<name>A0A0A9GHS2_ARUDO</name>